<feature type="signal peptide" evidence="3">
    <location>
        <begin position="1"/>
        <end position="46"/>
    </location>
</feature>
<dbReference type="Pfam" id="PF01520">
    <property type="entry name" value="Amidase_3"/>
    <property type="match status" value="1"/>
</dbReference>
<dbReference type="Gene3D" id="3.40.630.40">
    <property type="entry name" value="Zn-dependent exopeptidases"/>
    <property type="match status" value="1"/>
</dbReference>
<dbReference type="GO" id="GO:0030288">
    <property type="term" value="C:outer membrane-bounded periplasmic space"/>
    <property type="evidence" value="ECO:0007669"/>
    <property type="project" value="TreeGrafter"/>
</dbReference>
<protein>
    <submittedName>
        <fullName evidence="5">N-acetylmuramoyl-L-alanine amidase</fullName>
    </submittedName>
</protein>
<sequence length="434" mass="46091">MRRRRPPAPPSHGPAREGRGTMRLVGKARAALAVAALALAWAGANAAAPPAARADGARPVTLSALRTWSAPTNTRLVFDFSAPVTPVAPDSGTSRQLVVGVPGVPVALEDSVRTKVVVRDGVVDSALVLADADGARFIVWLADTTRFQVFTLPADGEKPFRLVVDVTRRGAEAAEASRIAALVERKRAERLRIVVVDAGHGGEDTGARGPRGLHEKTVTLAIARKLAEELNAVPGVKAVLTRDGDYFIPLRERYRKAERMKADLFISIHCNSSRRRGSGSGTEVFFLSLKGASDQADADLADLENAADLVGGVPAQAQDDVVNILYDVKRSSALQQSQLLAETLLEHITEDRRLDVRGVKQAGFAVLKSVEFPSVLVETAFINNPSEARLLRDAVFQRNMAKQLAAGVRAYFQRAGIPLGGAGGVTGATGAGSR</sequence>
<feature type="region of interest" description="Disordered" evidence="2">
    <location>
        <begin position="1"/>
        <end position="20"/>
    </location>
</feature>
<dbReference type="AlphaFoldDB" id="A0A832I6Y2"/>
<accession>A0A832I6Y2</accession>
<dbReference type="Gene3D" id="2.60.40.3500">
    <property type="match status" value="1"/>
</dbReference>
<evidence type="ECO:0000259" key="4">
    <source>
        <dbReference type="SMART" id="SM00646"/>
    </source>
</evidence>
<dbReference type="InterPro" id="IPR050695">
    <property type="entry name" value="N-acetylmuramoyl_amidase_3"/>
</dbReference>
<dbReference type="CDD" id="cd02696">
    <property type="entry name" value="MurNAc-LAA"/>
    <property type="match status" value="1"/>
</dbReference>
<name>A0A832I6Y2_UNCEI</name>
<dbReference type="SUPFAM" id="SSF53187">
    <property type="entry name" value="Zn-dependent exopeptidases"/>
    <property type="match status" value="1"/>
</dbReference>
<evidence type="ECO:0000256" key="2">
    <source>
        <dbReference type="SAM" id="MobiDB-lite"/>
    </source>
</evidence>
<proteinExistence type="predicted"/>
<feature type="domain" description="MurNAc-LAA" evidence="4">
    <location>
        <begin position="254"/>
        <end position="409"/>
    </location>
</feature>
<gene>
    <name evidence="5" type="ORF">ENR23_09950</name>
</gene>
<dbReference type="PANTHER" id="PTHR30404">
    <property type="entry name" value="N-ACETYLMURAMOYL-L-ALANINE AMIDASE"/>
    <property type="match status" value="1"/>
</dbReference>
<dbReference type="EMBL" id="DSQF01000020">
    <property type="protein sequence ID" value="HGZ43728.1"/>
    <property type="molecule type" value="Genomic_DNA"/>
</dbReference>
<evidence type="ECO:0000256" key="1">
    <source>
        <dbReference type="ARBA" id="ARBA00022801"/>
    </source>
</evidence>
<organism evidence="5">
    <name type="scientific">Eiseniibacteriota bacterium</name>
    <dbReference type="NCBI Taxonomy" id="2212470"/>
    <lineage>
        <taxon>Bacteria</taxon>
        <taxon>Candidatus Eiseniibacteriota</taxon>
    </lineage>
</organism>
<comment type="caution">
    <text evidence="5">The sequence shown here is derived from an EMBL/GenBank/DDBJ whole genome shotgun (WGS) entry which is preliminary data.</text>
</comment>
<dbReference type="PANTHER" id="PTHR30404:SF0">
    <property type="entry name" value="N-ACETYLMURAMOYL-L-ALANINE AMIDASE AMIC"/>
    <property type="match status" value="1"/>
</dbReference>
<dbReference type="InterPro" id="IPR002508">
    <property type="entry name" value="MurNAc-LAA_cat"/>
</dbReference>
<reference evidence="5" key="1">
    <citation type="journal article" date="2020" name="mSystems">
        <title>Genome- and Community-Level Interaction Insights into Carbon Utilization and Element Cycling Functions of Hydrothermarchaeota in Hydrothermal Sediment.</title>
        <authorList>
            <person name="Zhou Z."/>
            <person name="Liu Y."/>
            <person name="Xu W."/>
            <person name="Pan J."/>
            <person name="Luo Z.H."/>
            <person name="Li M."/>
        </authorList>
    </citation>
    <scope>NUCLEOTIDE SEQUENCE [LARGE SCALE GENOMIC DNA]</scope>
    <source>
        <strain evidence="5">SpSt-381</strain>
    </source>
</reference>
<evidence type="ECO:0000256" key="3">
    <source>
        <dbReference type="SAM" id="SignalP"/>
    </source>
</evidence>
<feature type="chain" id="PRO_5032496586" evidence="3">
    <location>
        <begin position="47"/>
        <end position="434"/>
    </location>
</feature>
<dbReference type="GO" id="GO:0009253">
    <property type="term" value="P:peptidoglycan catabolic process"/>
    <property type="evidence" value="ECO:0007669"/>
    <property type="project" value="InterPro"/>
</dbReference>
<keyword evidence="3" id="KW-0732">Signal</keyword>
<keyword evidence="1" id="KW-0378">Hydrolase</keyword>
<dbReference type="SMART" id="SM00646">
    <property type="entry name" value="Ami_3"/>
    <property type="match status" value="1"/>
</dbReference>
<dbReference type="GO" id="GO:0008745">
    <property type="term" value="F:N-acetylmuramoyl-L-alanine amidase activity"/>
    <property type="evidence" value="ECO:0007669"/>
    <property type="project" value="InterPro"/>
</dbReference>
<evidence type="ECO:0000313" key="5">
    <source>
        <dbReference type="EMBL" id="HGZ43728.1"/>
    </source>
</evidence>